<dbReference type="Gene3D" id="3.40.50.300">
    <property type="entry name" value="P-loop containing nucleotide triphosphate hydrolases"/>
    <property type="match status" value="2"/>
</dbReference>
<evidence type="ECO:0000313" key="12">
    <source>
        <dbReference type="EMBL" id="KIS15742.1"/>
    </source>
</evidence>
<evidence type="ECO:0000256" key="6">
    <source>
        <dbReference type="ARBA" id="ARBA00022741"/>
    </source>
</evidence>
<evidence type="ECO:0000256" key="10">
    <source>
        <dbReference type="ARBA" id="ARBA00025157"/>
    </source>
</evidence>
<organism evidence="12 13">
    <name type="scientific">Streptococcus equi subsp. zooepidemicus Sz4is</name>
    <dbReference type="NCBI Taxonomy" id="1381082"/>
    <lineage>
        <taxon>Bacteria</taxon>
        <taxon>Bacillati</taxon>
        <taxon>Bacillota</taxon>
        <taxon>Bacilli</taxon>
        <taxon>Lactobacillales</taxon>
        <taxon>Streptococcaceae</taxon>
        <taxon>Streptococcus</taxon>
    </lineage>
</organism>
<dbReference type="FunFam" id="3.40.50.300:FF:000224">
    <property type="entry name" value="Energy-coupling factor transporter ATP-binding protein EcfA"/>
    <property type="match status" value="1"/>
</dbReference>
<protein>
    <submittedName>
        <fullName evidence="12">ABC transporter ATP-binding protein</fullName>
    </submittedName>
</protein>
<dbReference type="GO" id="GO:0005524">
    <property type="term" value="F:ATP binding"/>
    <property type="evidence" value="ECO:0007669"/>
    <property type="project" value="UniProtKB-KW"/>
</dbReference>
<keyword evidence="4" id="KW-1003">Cell membrane</keyword>
<keyword evidence="7 12" id="KW-0067">ATP-binding</keyword>
<proteinExistence type="inferred from homology"/>
<dbReference type="Pfam" id="PF00005">
    <property type="entry name" value="ABC_tran"/>
    <property type="match status" value="2"/>
</dbReference>
<feature type="domain" description="ABC transporter" evidence="11">
    <location>
        <begin position="264"/>
        <end position="499"/>
    </location>
</feature>
<dbReference type="GO" id="GO:0016887">
    <property type="term" value="F:ATP hydrolysis activity"/>
    <property type="evidence" value="ECO:0007669"/>
    <property type="project" value="InterPro"/>
</dbReference>
<dbReference type="PROSITE" id="PS50893">
    <property type="entry name" value="ABC_TRANSPORTER_2"/>
    <property type="match status" value="2"/>
</dbReference>
<dbReference type="GO" id="GO:0042626">
    <property type="term" value="F:ATPase-coupled transmembrane transporter activity"/>
    <property type="evidence" value="ECO:0007669"/>
    <property type="project" value="TreeGrafter"/>
</dbReference>
<comment type="subcellular location">
    <subcellularLocation>
        <location evidence="1">Cell membrane</location>
        <topology evidence="1">Peripheral membrane protein</topology>
    </subcellularLocation>
</comment>
<reference evidence="12 13" key="1">
    <citation type="submission" date="2013-11" db="EMBL/GenBank/DDBJ databases">
        <authorList>
            <person name="da Piedade I."/>
            <person name="Tang M.H.E."/>
            <person name="Bojesen A.M."/>
        </authorList>
    </citation>
    <scope>NUCLEOTIDE SEQUENCE [LARGE SCALE GENOMIC DNA]</scope>
    <source>
        <strain evidence="12 13">Sz4is</strain>
    </source>
</reference>
<comment type="caution">
    <text evidence="12">The sequence shown here is derived from an EMBL/GenBank/DDBJ whole genome shotgun (WGS) entry which is preliminary data.</text>
</comment>
<evidence type="ECO:0000256" key="4">
    <source>
        <dbReference type="ARBA" id="ARBA00022475"/>
    </source>
</evidence>
<evidence type="ECO:0000256" key="3">
    <source>
        <dbReference type="ARBA" id="ARBA00022448"/>
    </source>
</evidence>
<evidence type="ECO:0000256" key="5">
    <source>
        <dbReference type="ARBA" id="ARBA00022737"/>
    </source>
</evidence>
<dbReference type="SMART" id="SM00382">
    <property type="entry name" value="AAA"/>
    <property type="match status" value="2"/>
</dbReference>
<dbReference type="GO" id="GO:0043190">
    <property type="term" value="C:ATP-binding cassette (ABC) transporter complex"/>
    <property type="evidence" value="ECO:0007669"/>
    <property type="project" value="TreeGrafter"/>
</dbReference>
<comment type="similarity">
    <text evidence="2">Belongs to the ABC transporter superfamily.</text>
</comment>
<dbReference type="PANTHER" id="PTHR43553:SF23">
    <property type="entry name" value="ABC TRANSPORTER ATP-BINDING COMPONENT"/>
    <property type="match status" value="1"/>
</dbReference>
<dbReference type="InterPro" id="IPR015856">
    <property type="entry name" value="ABC_transpr_CbiO/EcfA_su"/>
</dbReference>
<evidence type="ECO:0000259" key="11">
    <source>
        <dbReference type="PROSITE" id="PS50893"/>
    </source>
</evidence>
<feature type="domain" description="ABC transporter" evidence="11">
    <location>
        <begin position="2"/>
        <end position="240"/>
    </location>
</feature>
<dbReference type="RefSeq" id="WP_043037389.1">
    <property type="nucleotide sequence ID" value="NZ_JAUE01000075.1"/>
</dbReference>
<evidence type="ECO:0000256" key="1">
    <source>
        <dbReference type="ARBA" id="ARBA00004202"/>
    </source>
</evidence>
<dbReference type="GO" id="GO:0032217">
    <property type="term" value="F:riboflavin transmembrane transporter activity"/>
    <property type="evidence" value="ECO:0007669"/>
    <property type="project" value="UniProtKB-ARBA"/>
</dbReference>
<dbReference type="Proteomes" id="UP000032278">
    <property type="component" value="Unassembled WGS sequence"/>
</dbReference>
<dbReference type="InterPro" id="IPR003439">
    <property type="entry name" value="ABC_transporter-like_ATP-bd"/>
</dbReference>
<evidence type="ECO:0000256" key="8">
    <source>
        <dbReference type="ARBA" id="ARBA00022967"/>
    </source>
</evidence>
<dbReference type="SUPFAM" id="SSF52540">
    <property type="entry name" value="P-loop containing nucleoside triphosphate hydrolases"/>
    <property type="match status" value="2"/>
</dbReference>
<keyword evidence="6" id="KW-0547">Nucleotide-binding</keyword>
<dbReference type="InterPro" id="IPR050095">
    <property type="entry name" value="ECF_ABC_transporter_ATP-bd"/>
</dbReference>
<sequence>MILLKDVSYEWEDGRTTLKNINLEIKKGEFVLISGKSGSGKSTLGSVMNGLIPHYYNGKMQGKVHIDGKGISKMFLHEIGHLVGTVFQDPRSQFFTTTTDEEIAFGLQTICKTKDEIKHRVSEVYKDLDIEDLKGKSVFELSSGQKQKIAIASIYAMKPKVLILDEPSANLDMKATFDLYKVLKKLKEKGTTVILIEHRLYYAKSLFDRFILIKDGRVEIDIGREEVLALSQEYWDKNALRLLDLKKCQIYQRDVSQKNSGVILKGENLCFYYQKNSRHKEQEYILKKLDFKMYKGSSVGLVGLNGTGKTTLARNISGIEKLKEGKIIDDKGNALSSKELMEVSYFVFQDSDYQLFSESVLDEMLLGLPVGDKEKNREKAISILRDLGLEKYIDKHPFALSRGEKQRLTIACGMMKEAKIFIYDEPTSGCDRESMTAISILIKKQIQKGITVLIISHDLEFIANTVNSVWVMEDGKIKENVEMREDNKSLILETMMGGDIFE</sequence>
<accession>A0AAW3GJR0</accession>
<name>A0AAW3GJR0_STRSZ</name>
<dbReference type="InterPro" id="IPR017871">
    <property type="entry name" value="ABC_transporter-like_CS"/>
</dbReference>
<keyword evidence="8" id="KW-1278">Translocase</keyword>
<keyword evidence="9" id="KW-0472">Membrane</keyword>
<dbReference type="PROSITE" id="PS00211">
    <property type="entry name" value="ABC_TRANSPORTER_1"/>
    <property type="match status" value="1"/>
</dbReference>
<dbReference type="AlphaFoldDB" id="A0AAW3GJR0"/>
<evidence type="ECO:0000256" key="9">
    <source>
        <dbReference type="ARBA" id="ARBA00023136"/>
    </source>
</evidence>
<evidence type="ECO:0000256" key="2">
    <source>
        <dbReference type="ARBA" id="ARBA00005417"/>
    </source>
</evidence>
<dbReference type="CDD" id="cd03225">
    <property type="entry name" value="ABC_cobalt_CbiO_domain1"/>
    <property type="match status" value="1"/>
</dbReference>
<keyword evidence="5" id="KW-0677">Repeat</keyword>
<gene>
    <name evidence="12" type="primary">eqbJ</name>
    <name evidence="12" type="ORF">AT55_01423</name>
</gene>
<evidence type="ECO:0000256" key="7">
    <source>
        <dbReference type="ARBA" id="ARBA00022840"/>
    </source>
</evidence>
<evidence type="ECO:0000313" key="13">
    <source>
        <dbReference type="Proteomes" id="UP000032278"/>
    </source>
</evidence>
<comment type="function">
    <text evidence="10">Probably part of an ABC transporter complex. Responsible for energy coupling to the transport system.</text>
</comment>
<dbReference type="EMBL" id="JAUE01000075">
    <property type="protein sequence ID" value="KIS15742.1"/>
    <property type="molecule type" value="Genomic_DNA"/>
</dbReference>
<dbReference type="InterPro" id="IPR027417">
    <property type="entry name" value="P-loop_NTPase"/>
</dbReference>
<keyword evidence="3" id="KW-0813">Transport</keyword>
<dbReference type="InterPro" id="IPR003593">
    <property type="entry name" value="AAA+_ATPase"/>
</dbReference>
<dbReference type="PANTHER" id="PTHR43553">
    <property type="entry name" value="HEAVY METAL TRANSPORTER"/>
    <property type="match status" value="1"/>
</dbReference>